<feature type="domain" description="GST N-terminal" evidence="4">
    <location>
        <begin position="2"/>
        <end position="79"/>
    </location>
</feature>
<dbReference type="InterPro" id="IPR036249">
    <property type="entry name" value="Thioredoxin-like_sf"/>
</dbReference>
<dbReference type="InterPro" id="IPR010987">
    <property type="entry name" value="Glutathione-S-Trfase_C-like"/>
</dbReference>
<sequence>MTKYTVHYFNVKGRGEIVRLILVAAGVDFEDNRVEREDWPKLKPTMPAGQMPVLEVDGKKYCQSIAIARYLAREFGLGGSTNVEQLQVDQVVDTISDFLTEMYKPVFEQDATRKAEMNKKLNEETIPRVLGILQNFLEGNGGDYFVGSKTSLADIYFMDVVSRLVEKDEKVLEKFPKLAASLQKTQALPKIEAYLAKRPKTEL</sequence>
<dbReference type="PROSITE" id="PS50404">
    <property type="entry name" value="GST_NTER"/>
    <property type="match status" value="1"/>
</dbReference>
<evidence type="ECO:0000313" key="7">
    <source>
        <dbReference type="RefSeq" id="XP_022316933.1"/>
    </source>
</evidence>
<feature type="domain" description="GST C-terminal" evidence="5">
    <location>
        <begin position="81"/>
        <end position="203"/>
    </location>
</feature>
<dbReference type="SFLD" id="SFLDS00019">
    <property type="entry name" value="Glutathione_Transferase_(cytos"/>
    <property type="match status" value="1"/>
</dbReference>
<dbReference type="PANTHER" id="PTHR11571:SF150">
    <property type="entry name" value="GLUTATHIONE S-TRANSFERASE"/>
    <property type="match status" value="1"/>
</dbReference>
<comment type="function">
    <text evidence="3">S-crystallins are structural components of squids and octopi eye lens. Contains relatively little if any GST activity.</text>
</comment>
<dbReference type="InterPro" id="IPR036282">
    <property type="entry name" value="Glutathione-S-Trfase_C_sf"/>
</dbReference>
<dbReference type="InterPro" id="IPR004046">
    <property type="entry name" value="GST_C"/>
</dbReference>
<dbReference type="PANTHER" id="PTHR11571">
    <property type="entry name" value="GLUTATHIONE S-TRANSFERASE"/>
    <property type="match status" value="1"/>
</dbReference>
<keyword evidence="6" id="KW-1185">Reference proteome</keyword>
<dbReference type="InterPro" id="IPR004045">
    <property type="entry name" value="Glutathione_S-Trfase_N"/>
</dbReference>
<dbReference type="InterPro" id="IPR040079">
    <property type="entry name" value="Glutathione_S-Trfase"/>
</dbReference>
<dbReference type="FunFam" id="1.20.1050.10:FF:000030">
    <property type="entry name" value="Glutathione S-transferase S1"/>
    <property type="match status" value="1"/>
</dbReference>
<dbReference type="GO" id="GO:0006749">
    <property type="term" value="P:glutathione metabolic process"/>
    <property type="evidence" value="ECO:0007669"/>
    <property type="project" value="TreeGrafter"/>
</dbReference>
<comment type="similarity">
    <text evidence="1">Belongs to the GST superfamily.</text>
</comment>
<name>A0A8B8CM66_CRAVI</name>
<dbReference type="PROSITE" id="PS50405">
    <property type="entry name" value="GST_CTER"/>
    <property type="match status" value="1"/>
</dbReference>
<dbReference type="AlphaFoldDB" id="A0A8B8CM66"/>
<dbReference type="SUPFAM" id="SSF52833">
    <property type="entry name" value="Thioredoxin-like"/>
    <property type="match status" value="1"/>
</dbReference>
<evidence type="ECO:0000313" key="6">
    <source>
        <dbReference type="Proteomes" id="UP000694844"/>
    </source>
</evidence>
<reference evidence="6" key="1">
    <citation type="submission" date="2024-06" db="UniProtKB">
        <authorList>
            <consortium name="RefSeq"/>
        </authorList>
    </citation>
    <scope>NUCLEOTIDE SEQUENCE [LARGE SCALE GENOMIC DNA]</scope>
</reference>
<dbReference type="FunFam" id="3.40.30.10:FF:000035">
    <property type="entry name" value="hematopoietic prostaglandin D synthase"/>
    <property type="match status" value="1"/>
</dbReference>
<evidence type="ECO:0000259" key="4">
    <source>
        <dbReference type="PROSITE" id="PS50404"/>
    </source>
</evidence>
<dbReference type="GO" id="GO:0005212">
    <property type="term" value="F:structural constituent of eye lens"/>
    <property type="evidence" value="ECO:0007669"/>
    <property type="project" value="UniProtKB-KW"/>
</dbReference>
<dbReference type="Gene3D" id="3.40.30.10">
    <property type="entry name" value="Glutaredoxin"/>
    <property type="match status" value="1"/>
</dbReference>
<proteinExistence type="inferred from homology"/>
<protein>
    <submittedName>
        <fullName evidence="7">Glutathione S-transferase-like</fullName>
    </submittedName>
</protein>
<accession>A0A8B8CM66</accession>
<dbReference type="CDD" id="cd03192">
    <property type="entry name" value="GST_C_Sigma_like"/>
    <property type="match status" value="1"/>
</dbReference>
<dbReference type="OrthoDB" id="414243at2759"/>
<dbReference type="Pfam" id="PF02798">
    <property type="entry name" value="GST_N"/>
    <property type="match status" value="1"/>
</dbReference>
<dbReference type="Proteomes" id="UP000694844">
    <property type="component" value="Chromosome 1"/>
</dbReference>
<evidence type="ECO:0000259" key="5">
    <source>
        <dbReference type="PROSITE" id="PS50405"/>
    </source>
</evidence>
<dbReference type="SUPFAM" id="SSF47616">
    <property type="entry name" value="GST C-terminal domain-like"/>
    <property type="match status" value="1"/>
</dbReference>
<dbReference type="RefSeq" id="XP_022316933.1">
    <property type="nucleotide sequence ID" value="XM_022461225.1"/>
</dbReference>
<dbReference type="KEGG" id="cvn:111120486"/>
<evidence type="ECO:0000256" key="3">
    <source>
        <dbReference type="ARBA" id="ARBA00049616"/>
    </source>
</evidence>
<gene>
    <name evidence="7" type="primary">LOC111120486</name>
</gene>
<dbReference type="Pfam" id="PF14497">
    <property type="entry name" value="GST_C_3"/>
    <property type="match status" value="1"/>
</dbReference>
<organism evidence="6 7">
    <name type="scientific">Crassostrea virginica</name>
    <name type="common">Eastern oyster</name>
    <dbReference type="NCBI Taxonomy" id="6565"/>
    <lineage>
        <taxon>Eukaryota</taxon>
        <taxon>Metazoa</taxon>
        <taxon>Spiralia</taxon>
        <taxon>Lophotrochozoa</taxon>
        <taxon>Mollusca</taxon>
        <taxon>Bivalvia</taxon>
        <taxon>Autobranchia</taxon>
        <taxon>Pteriomorphia</taxon>
        <taxon>Ostreida</taxon>
        <taxon>Ostreoidea</taxon>
        <taxon>Ostreidae</taxon>
        <taxon>Crassostrea</taxon>
    </lineage>
</organism>
<keyword evidence="2" id="KW-0273">Eye lens protein</keyword>
<dbReference type="SFLD" id="SFLDG01205">
    <property type="entry name" value="AMPS.1"/>
    <property type="match status" value="1"/>
</dbReference>
<dbReference type="SFLD" id="SFLDG00363">
    <property type="entry name" value="AMPS_(cytGST):_Alpha-__Mu-__Pi"/>
    <property type="match status" value="1"/>
</dbReference>
<evidence type="ECO:0000256" key="1">
    <source>
        <dbReference type="ARBA" id="ARBA00007409"/>
    </source>
</evidence>
<dbReference type="InterPro" id="IPR050213">
    <property type="entry name" value="GST_superfamily"/>
</dbReference>
<dbReference type="GeneID" id="111120486"/>
<dbReference type="GO" id="GO:0004364">
    <property type="term" value="F:glutathione transferase activity"/>
    <property type="evidence" value="ECO:0007669"/>
    <property type="project" value="TreeGrafter"/>
</dbReference>
<dbReference type="CDD" id="cd03039">
    <property type="entry name" value="GST_N_Sigma_like"/>
    <property type="match status" value="1"/>
</dbReference>
<dbReference type="Gene3D" id="1.20.1050.10">
    <property type="match status" value="1"/>
</dbReference>
<evidence type="ECO:0000256" key="2">
    <source>
        <dbReference type="ARBA" id="ARBA00022613"/>
    </source>
</evidence>
<reference evidence="7" key="2">
    <citation type="submission" date="2025-08" db="UniProtKB">
        <authorList>
            <consortium name="RefSeq"/>
        </authorList>
    </citation>
    <scope>IDENTIFICATION</scope>
    <source>
        <tissue evidence="7">Whole sample</tissue>
    </source>
</reference>